<dbReference type="GeneTree" id="ENSGT00940000155985"/>
<dbReference type="AlphaFoldDB" id="A0A8B9X478"/>
<reference evidence="2" key="1">
    <citation type="submission" date="2019-05" db="EMBL/GenBank/DDBJ databases">
        <authorList>
            <person name="Zhang S."/>
            <person name="Liu J."/>
        </authorList>
    </citation>
    <scope>NUCLEOTIDE SEQUENCE [LARGE SCALE GENOMIC DNA]</scope>
</reference>
<proteinExistence type="predicted"/>
<dbReference type="Ensembl" id="ENSBGRT00000017368.1">
    <property type="protein sequence ID" value="ENSBGRP00000015082.1"/>
    <property type="gene ID" value="ENSBGRG00000009437.1"/>
</dbReference>
<reference evidence="2" key="2">
    <citation type="submission" date="2025-08" db="UniProtKB">
        <authorList>
            <consortium name="Ensembl"/>
        </authorList>
    </citation>
    <scope>IDENTIFICATION</scope>
</reference>
<keyword evidence="3" id="KW-1185">Reference proteome</keyword>
<feature type="compositionally biased region" description="Basic and acidic residues" evidence="1">
    <location>
        <begin position="308"/>
        <end position="332"/>
    </location>
</feature>
<feature type="compositionally biased region" description="Low complexity" evidence="1">
    <location>
        <begin position="233"/>
        <end position="247"/>
    </location>
</feature>
<accession>A0A8B9X478</accession>
<evidence type="ECO:0008006" key="4">
    <source>
        <dbReference type="Google" id="ProtNLM"/>
    </source>
</evidence>
<feature type="compositionally biased region" description="Low complexity" evidence="1">
    <location>
        <begin position="333"/>
        <end position="344"/>
    </location>
</feature>
<feature type="compositionally biased region" description="Low complexity" evidence="1">
    <location>
        <begin position="180"/>
        <end position="200"/>
    </location>
</feature>
<feature type="region of interest" description="Disordered" evidence="1">
    <location>
        <begin position="1"/>
        <end position="344"/>
    </location>
</feature>
<evidence type="ECO:0000313" key="2">
    <source>
        <dbReference type="Ensembl" id="ENSBGRP00000015082.1"/>
    </source>
</evidence>
<dbReference type="Proteomes" id="UP000694520">
    <property type="component" value="Chromosome 28"/>
</dbReference>
<organism evidence="2 3">
    <name type="scientific">Bos mutus grunniens</name>
    <name type="common">Wild yak</name>
    <name type="synonym">Bos grunniens</name>
    <dbReference type="NCBI Taxonomy" id="30521"/>
    <lineage>
        <taxon>Eukaryota</taxon>
        <taxon>Metazoa</taxon>
        <taxon>Chordata</taxon>
        <taxon>Craniata</taxon>
        <taxon>Vertebrata</taxon>
        <taxon>Euteleostomi</taxon>
        <taxon>Mammalia</taxon>
        <taxon>Eutheria</taxon>
        <taxon>Laurasiatheria</taxon>
        <taxon>Artiodactyla</taxon>
        <taxon>Ruminantia</taxon>
        <taxon>Pecora</taxon>
        <taxon>Bovidae</taxon>
        <taxon>Bovinae</taxon>
        <taxon>Bos</taxon>
    </lineage>
</organism>
<reference evidence="2" key="3">
    <citation type="submission" date="2025-09" db="UniProtKB">
        <authorList>
            <consortium name="Ensembl"/>
        </authorList>
    </citation>
    <scope>IDENTIFICATION</scope>
</reference>
<feature type="compositionally biased region" description="Low complexity" evidence="1">
    <location>
        <begin position="265"/>
        <end position="274"/>
    </location>
</feature>
<feature type="compositionally biased region" description="Gly residues" evidence="1">
    <location>
        <begin position="275"/>
        <end position="285"/>
    </location>
</feature>
<name>A0A8B9X478_BOSMU</name>
<feature type="compositionally biased region" description="Low complexity" evidence="1">
    <location>
        <begin position="80"/>
        <end position="100"/>
    </location>
</feature>
<sequence>HTRPVSWGHPQPRSCSHSLRLPPLARPPQPGPQGARRALRAREPAEGPASARPAGGKFSTPGASGHRAASPRRSRREGAPSRGVARAAAAGGEAPLLPRLRASRTRQRVPLTRAPVKVPAALPIGPAASLPRLAGPGSLSRGAPARPRRRPLAGLGCHFTFPRRPAGARGGEGAGRRGARALALSAGRARARSLAGARSGAGRRGRGGAARRAGAGLAVSRSLPGARAGTLPAGARADGRAAAAAAAHGGGGSTSRTQGRRQRQPRAAGSAAGAGTAGRGGGAGGSKMSTEAQRVDDSPGTSGGSSDGDQRESVQQEPEREQVQPKKKEGKISSKTAAKLSTSAKRIQKELAEITLDPPPNCSSCPVWCCRFLGKPPDLEAGLMT</sequence>
<evidence type="ECO:0000256" key="1">
    <source>
        <dbReference type="SAM" id="MobiDB-lite"/>
    </source>
</evidence>
<evidence type="ECO:0000313" key="3">
    <source>
        <dbReference type="Proteomes" id="UP000694520"/>
    </source>
</evidence>
<protein>
    <recommendedName>
        <fullName evidence="4">Ubiquitin conjugating enzyme E2 E2</fullName>
    </recommendedName>
</protein>